<dbReference type="EMBL" id="JAVDYG010000001">
    <property type="protein sequence ID" value="MDR7364062.1"/>
    <property type="molecule type" value="Genomic_DNA"/>
</dbReference>
<comment type="caution">
    <text evidence="1">The sequence shown here is derived from an EMBL/GenBank/DDBJ whole genome shotgun (WGS) entry which is preliminary data.</text>
</comment>
<evidence type="ECO:0000313" key="2">
    <source>
        <dbReference type="Proteomes" id="UP001183648"/>
    </source>
</evidence>
<evidence type="ECO:0000313" key="1">
    <source>
        <dbReference type="EMBL" id="MDR7364062.1"/>
    </source>
</evidence>
<protein>
    <submittedName>
        <fullName evidence="1">Uncharacterized protein</fullName>
    </submittedName>
</protein>
<gene>
    <name evidence="1" type="ORF">J2S63_003615</name>
</gene>
<keyword evidence="2" id="KW-1185">Reference proteome</keyword>
<reference evidence="1 2" key="1">
    <citation type="submission" date="2023-07" db="EMBL/GenBank/DDBJ databases">
        <title>Sequencing the genomes of 1000 actinobacteria strains.</title>
        <authorList>
            <person name="Klenk H.-P."/>
        </authorList>
    </citation>
    <scope>NUCLEOTIDE SEQUENCE [LARGE SCALE GENOMIC DNA]</scope>
    <source>
        <strain evidence="1 2">DSM 19426</strain>
    </source>
</reference>
<organism evidence="1 2">
    <name type="scientific">Nocardioides marmoribigeumensis</name>
    <dbReference type="NCBI Taxonomy" id="433649"/>
    <lineage>
        <taxon>Bacteria</taxon>
        <taxon>Bacillati</taxon>
        <taxon>Actinomycetota</taxon>
        <taxon>Actinomycetes</taxon>
        <taxon>Propionibacteriales</taxon>
        <taxon>Nocardioidaceae</taxon>
        <taxon>Nocardioides</taxon>
    </lineage>
</organism>
<dbReference type="RefSeq" id="WP_310305221.1">
    <property type="nucleotide sequence ID" value="NZ_BAAAPS010000005.1"/>
</dbReference>
<accession>A0ABU2C091</accession>
<dbReference type="Proteomes" id="UP001183648">
    <property type="component" value="Unassembled WGS sequence"/>
</dbReference>
<sequence length="63" mass="6421">MSGFCGDRACANRVQFFLMTPDDEGIAEPCAACLAALAATLEVGGPAASLRDLHRAVLARGAA</sequence>
<proteinExistence type="predicted"/>
<name>A0ABU2C091_9ACTN</name>